<evidence type="ECO:0000313" key="2">
    <source>
        <dbReference type="EMBL" id="SPC96338.1"/>
    </source>
</evidence>
<feature type="compositionally biased region" description="Acidic residues" evidence="1">
    <location>
        <begin position="431"/>
        <end position="452"/>
    </location>
</feature>
<sequence length="460" mass="52102">MGCCDLSPAIGISCLVMKWRVVVTAKMESLDRFALVTTIENEWFAIFLLLVVRVSVRNSRLLLHPRDYHNSNGKTQQREVVVLVGKLRNVQGKAYEIRGHRTYVAVARKELMEKKEIVKSKGAIGVVQPIPVQEILFRCASSGHELSNKVGIGPDSNETPHLVNRPNKALTAELSLMESSGSHDELSRDPRHPVEILQARDWFMAKARVWQMVSSIVTRQLVNNLLEKDVECEGSKDGYSEVGTGHNDGLNKRDGGQTSLNGFSFAVKMWKDDVICLQETKMREINRRVIQSLWGNLHIDWTILGSNGVSGGILLMWDREMGILWEELTDLISCCYQGADFGILLALIHRRDQPPTYVGWLRFFVYFGRRCNQPILKEDLMDVFLEFHTFGTFERRLDATFLTLIPKKANAVETLPMIPGAYENAFFGSNMEEDGGDNSDEDDDDEHPEEGEVVIKFPRC</sequence>
<organism evidence="2">
    <name type="scientific">Fagus sylvatica</name>
    <name type="common">Beechnut</name>
    <dbReference type="NCBI Taxonomy" id="28930"/>
    <lineage>
        <taxon>Eukaryota</taxon>
        <taxon>Viridiplantae</taxon>
        <taxon>Streptophyta</taxon>
        <taxon>Embryophyta</taxon>
        <taxon>Tracheophyta</taxon>
        <taxon>Spermatophyta</taxon>
        <taxon>Magnoliopsida</taxon>
        <taxon>eudicotyledons</taxon>
        <taxon>Gunneridae</taxon>
        <taxon>Pentapetalae</taxon>
        <taxon>rosids</taxon>
        <taxon>fabids</taxon>
        <taxon>Fagales</taxon>
        <taxon>Fagaceae</taxon>
        <taxon>Fagus</taxon>
    </lineage>
</organism>
<proteinExistence type="predicted"/>
<reference evidence="2" key="1">
    <citation type="submission" date="2018-02" db="EMBL/GenBank/DDBJ databases">
        <authorList>
            <person name="Cohen D.B."/>
            <person name="Kent A.D."/>
        </authorList>
    </citation>
    <scope>NUCLEOTIDE SEQUENCE</scope>
</reference>
<evidence type="ECO:0000256" key="1">
    <source>
        <dbReference type="SAM" id="MobiDB-lite"/>
    </source>
</evidence>
<dbReference type="AlphaFoldDB" id="A0A2N9GAB0"/>
<gene>
    <name evidence="2" type="ORF">FSB_LOCUS24220</name>
</gene>
<dbReference type="EMBL" id="OIVN01001661">
    <property type="protein sequence ID" value="SPC96338.1"/>
    <property type="molecule type" value="Genomic_DNA"/>
</dbReference>
<feature type="region of interest" description="Disordered" evidence="1">
    <location>
        <begin position="429"/>
        <end position="452"/>
    </location>
</feature>
<name>A0A2N9GAB0_FAGSY</name>
<protein>
    <submittedName>
        <fullName evidence="2">Uncharacterized protein</fullName>
    </submittedName>
</protein>
<accession>A0A2N9GAB0</accession>